<evidence type="ECO:0000313" key="6">
    <source>
        <dbReference type="EMBL" id="MFC0513062.1"/>
    </source>
</evidence>
<keyword evidence="3" id="KW-0238">DNA-binding</keyword>
<dbReference type="SUPFAM" id="SSF55781">
    <property type="entry name" value="GAF domain-like"/>
    <property type="match status" value="1"/>
</dbReference>
<evidence type="ECO:0000256" key="4">
    <source>
        <dbReference type="ARBA" id="ARBA00023159"/>
    </source>
</evidence>
<evidence type="ECO:0000259" key="5">
    <source>
        <dbReference type="PROSITE" id="PS50045"/>
    </source>
</evidence>
<feature type="domain" description="Sigma-54 factor interaction" evidence="5">
    <location>
        <begin position="286"/>
        <end position="511"/>
    </location>
</feature>
<sequence length="593" mass="66947">MNGLPQSSFPETSRHTSLKISPPLLPDNALGSAISLISLFNIVFKKLHPLFSIDCGVVLIYDEQITVIQEAYISTYLSDREEIHTGVINQPSELTRLQKIIAGFSFPVIKSMAEWEEEENVNHCLVNNETHYKYHCYIPLEIENKILGTLELHNNTREFSTECLMFCSNIADFLADILYLQHIQPLKPDNQKAALTNHSPKLTAESINTESAPHTDLLLKLNEQLVQINESDTLDNFFSKAASLFPLAYKKIKKQLEEIDAFKTQREDESLHTLPGDMAPGNYPEIIGAGPGMKKVFALMDQVSGSESSVLIMGETGTGKELIARAIHERSERKDKTMIKVNCAAIPANLIESELFGHEKGAFTGATDRRIGKFELADNSTLFLDEIGELPLDLQVKLLRVLQEKEIERVGGKTTIKTDVRIISATNRDLFAEVERGNFRRDLYYRLNVFPINLPPLRERTEDIPLLAAYFLDRYCKQKTGFTQRAVKQMINYRWPGNVREMEHLIERQVLLSTKPVISEINIPAAVKTIPDKAGTPQKIKTIEENERDHIFAVLQLCKGRVSGTEGAARLLGVPATTLNSKIKRLRLNKKHF</sequence>
<evidence type="ECO:0000256" key="2">
    <source>
        <dbReference type="ARBA" id="ARBA00022840"/>
    </source>
</evidence>
<dbReference type="InterPro" id="IPR003593">
    <property type="entry name" value="AAA+_ATPase"/>
</dbReference>
<comment type="caution">
    <text evidence="6">The sequence shown here is derived from an EMBL/GenBank/DDBJ whole genome shotgun (WGS) entry which is preliminary data.</text>
</comment>
<dbReference type="PANTHER" id="PTHR32071">
    <property type="entry name" value="TRANSCRIPTIONAL REGULATORY PROTEIN"/>
    <property type="match status" value="1"/>
</dbReference>
<dbReference type="Gene3D" id="1.10.8.60">
    <property type="match status" value="1"/>
</dbReference>
<keyword evidence="4" id="KW-0010">Activator</keyword>
<dbReference type="SUPFAM" id="SSF46689">
    <property type="entry name" value="Homeodomain-like"/>
    <property type="match status" value="1"/>
</dbReference>
<dbReference type="Proteomes" id="UP001589828">
    <property type="component" value="Unassembled WGS sequence"/>
</dbReference>
<reference evidence="6 7" key="1">
    <citation type="submission" date="2024-09" db="EMBL/GenBank/DDBJ databases">
        <authorList>
            <person name="Sun Q."/>
            <person name="Mori K."/>
        </authorList>
    </citation>
    <scope>NUCLEOTIDE SEQUENCE [LARGE SCALE GENOMIC DNA]</scope>
    <source>
        <strain evidence="6 7">NCAIM B.02415</strain>
    </source>
</reference>
<dbReference type="RefSeq" id="WP_377020935.1">
    <property type="nucleotide sequence ID" value="NZ_JBHLTS010000004.1"/>
</dbReference>
<proteinExistence type="predicted"/>
<keyword evidence="2" id="KW-0067">ATP-binding</keyword>
<dbReference type="InterPro" id="IPR009057">
    <property type="entry name" value="Homeodomain-like_sf"/>
</dbReference>
<dbReference type="EMBL" id="JBHLTS010000004">
    <property type="protein sequence ID" value="MFC0513062.1"/>
    <property type="molecule type" value="Genomic_DNA"/>
</dbReference>
<protein>
    <submittedName>
        <fullName evidence="6">Sigma-54 interaction domain-containing protein</fullName>
    </submittedName>
</protein>
<dbReference type="InterPro" id="IPR029016">
    <property type="entry name" value="GAF-like_dom_sf"/>
</dbReference>
<dbReference type="Pfam" id="PF00158">
    <property type="entry name" value="Sigma54_activat"/>
    <property type="match status" value="1"/>
</dbReference>
<dbReference type="Gene3D" id="3.40.50.300">
    <property type="entry name" value="P-loop containing nucleotide triphosphate hydrolases"/>
    <property type="match status" value="1"/>
</dbReference>
<evidence type="ECO:0000313" key="7">
    <source>
        <dbReference type="Proteomes" id="UP001589828"/>
    </source>
</evidence>
<evidence type="ECO:0000256" key="3">
    <source>
        <dbReference type="ARBA" id="ARBA00023125"/>
    </source>
</evidence>
<name>A0ABV6L1E5_9SPHI</name>
<dbReference type="InterPro" id="IPR002078">
    <property type="entry name" value="Sigma_54_int"/>
</dbReference>
<keyword evidence="1" id="KW-0547">Nucleotide-binding</keyword>
<dbReference type="SMART" id="SM00382">
    <property type="entry name" value="AAA"/>
    <property type="match status" value="1"/>
</dbReference>
<dbReference type="PROSITE" id="PS50045">
    <property type="entry name" value="SIGMA54_INTERACT_4"/>
    <property type="match status" value="1"/>
</dbReference>
<dbReference type="Gene3D" id="3.30.450.40">
    <property type="match status" value="1"/>
</dbReference>
<dbReference type="Gene3D" id="1.10.10.60">
    <property type="entry name" value="Homeodomain-like"/>
    <property type="match status" value="1"/>
</dbReference>
<dbReference type="PROSITE" id="PS00675">
    <property type="entry name" value="SIGMA54_INTERACT_1"/>
    <property type="match status" value="1"/>
</dbReference>
<dbReference type="SUPFAM" id="SSF52540">
    <property type="entry name" value="P-loop containing nucleoside triphosphate hydrolases"/>
    <property type="match status" value="1"/>
</dbReference>
<dbReference type="InterPro" id="IPR058031">
    <property type="entry name" value="AAA_lid_NorR"/>
</dbReference>
<organism evidence="6 7">
    <name type="scientific">Mucilaginibacter angelicae</name>
    <dbReference type="NCBI Taxonomy" id="869718"/>
    <lineage>
        <taxon>Bacteria</taxon>
        <taxon>Pseudomonadati</taxon>
        <taxon>Bacteroidota</taxon>
        <taxon>Sphingobacteriia</taxon>
        <taxon>Sphingobacteriales</taxon>
        <taxon>Sphingobacteriaceae</taxon>
        <taxon>Mucilaginibacter</taxon>
    </lineage>
</organism>
<dbReference type="CDD" id="cd00009">
    <property type="entry name" value="AAA"/>
    <property type="match status" value="1"/>
</dbReference>
<dbReference type="PANTHER" id="PTHR32071:SF117">
    <property type="entry name" value="PTS-DEPENDENT DIHYDROXYACETONE KINASE OPERON REGULATORY PROTEIN-RELATED"/>
    <property type="match status" value="1"/>
</dbReference>
<evidence type="ECO:0000256" key="1">
    <source>
        <dbReference type="ARBA" id="ARBA00022741"/>
    </source>
</evidence>
<dbReference type="InterPro" id="IPR025662">
    <property type="entry name" value="Sigma_54_int_dom_ATP-bd_1"/>
</dbReference>
<keyword evidence="7" id="KW-1185">Reference proteome</keyword>
<gene>
    <name evidence="6" type="ORF">ACFFGT_02585</name>
</gene>
<dbReference type="InterPro" id="IPR027417">
    <property type="entry name" value="P-loop_NTPase"/>
</dbReference>
<accession>A0ABV6L1E5</accession>
<dbReference type="Pfam" id="PF25601">
    <property type="entry name" value="AAA_lid_14"/>
    <property type="match status" value="1"/>
</dbReference>